<dbReference type="EMBL" id="NAFK01000160">
    <property type="protein sequence ID" value="OSJ28783.1"/>
    <property type="molecule type" value="Genomic_DNA"/>
</dbReference>
<accession>A0ABX3X338</accession>
<evidence type="ECO:0000256" key="3">
    <source>
        <dbReference type="ARBA" id="ARBA00022630"/>
    </source>
</evidence>
<dbReference type="Gene3D" id="1.10.540.10">
    <property type="entry name" value="Acyl-CoA dehydrogenase/oxidase, N-terminal domain"/>
    <property type="match status" value="1"/>
</dbReference>
<dbReference type="SUPFAM" id="SSF47203">
    <property type="entry name" value="Acyl-CoA dehydrogenase C-terminal domain-like"/>
    <property type="match status" value="1"/>
</dbReference>
<evidence type="ECO:0000259" key="9">
    <source>
        <dbReference type="Pfam" id="PF02771"/>
    </source>
</evidence>
<evidence type="ECO:0000259" key="7">
    <source>
        <dbReference type="Pfam" id="PF00441"/>
    </source>
</evidence>
<keyword evidence="4 6" id="KW-0274">FAD</keyword>
<dbReference type="SUPFAM" id="SSF56645">
    <property type="entry name" value="Acyl-CoA dehydrogenase NM domain-like"/>
    <property type="match status" value="1"/>
</dbReference>
<dbReference type="InterPro" id="IPR009075">
    <property type="entry name" value="AcylCo_DH/oxidase_C"/>
</dbReference>
<dbReference type="RefSeq" id="WP_085384583.1">
    <property type="nucleotide sequence ID" value="NZ_NAFJ01000149.1"/>
</dbReference>
<evidence type="ECO:0000313" key="11">
    <source>
        <dbReference type="Proteomes" id="UP000193884"/>
    </source>
</evidence>
<dbReference type="InterPro" id="IPR046373">
    <property type="entry name" value="Acyl-CoA_Oxase/DH_mid-dom_sf"/>
</dbReference>
<protein>
    <submittedName>
        <fullName evidence="10">Pimeloyl-CoA dehydrogenase small subunit</fullName>
    </submittedName>
</protein>
<dbReference type="InterPro" id="IPR036250">
    <property type="entry name" value="AcylCo_DH-like_C"/>
</dbReference>
<organism evidence="10 11">
    <name type="scientific">Bradyrhizobium canariense</name>
    <dbReference type="NCBI Taxonomy" id="255045"/>
    <lineage>
        <taxon>Bacteria</taxon>
        <taxon>Pseudomonadati</taxon>
        <taxon>Pseudomonadota</taxon>
        <taxon>Alphaproteobacteria</taxon>
        <taxon>Hyphomicrobiales</taxon>
        <taxon>Nitrobacteraceae</taxon>
        <taxon>Bradyrhizobium</taxon>
    </lineage>
</organism>
<comment type="similarity">
    <text evidence="2 6">Belongs to the acyl-CoA dehydrogenase family.</text>
</comment>
<sequence length="395" mass="43036">MDFDLSEEQRLLKDSVERLMLESYGFDHRRGYQNEKAGFSETMWTRYAELGLLALPFSEAHGGFGGGAVEMMVVMESLGQALVLEPYFATVVLAGGVLRYGANEAQKATLVPAVAEGRTKLAFAYAEPNSRYDLFHVETQAKKDRDGWLISGAKGLVLHGHRANKIIVSARTAGGPREEDGIGLFLVDGEAPGLMRRGYRTQDGLHAAEVTLANVRVEPADVIGDPAGAFPVILRVADEAVAALCAEAVGCFAKMQSITLDYLKTRQQFGKTIGSFQVLQHRAVDMFVELEQSRSMAMYAAMMAAEDHAMERARAISAAKVQIGQSAKAIGQQSIQLHGGVGMTMEYSVGHYFKRVTMIDTLFGDADHHLRRLASLGGLMSDQEHGTQREVLPHG</sequence>
<dbReference type="InterPro" id="IPR009100">
    <property type="entry name" value="AcylCoA_DH/oxidase_NM_dom_sf"/>
</dbReference>
<dbReference type="InterPro" id="IPR013786">
    <property type="entry name" value="AcylCoA_DH/ox_N"/>
</dbReference>
<reference evidence="10 11" key="1">
    <citation type="submission" date="2017-03" db="EMBL/GenBank/DDBJ databases">
        <title>Whole genome sequences of fourteen strains of Bradyrhizobium canariense and one strain of Bradyrhizobium japonicum isolated from Lupinus (Papilionoideae: Genisteae) species in Algeria.</title>
        <authorList>
            <person name="Crovadore J."/>
            <person name="Chekireb D."/>
            <person name="Brachmann A."/>
            <person name="Chablais R."/>
            <person name="Cochard B."/>
            <person name="Lefort F."/>
        </authorList>
    </citation>
    <scope>NUCLEOTIDE SEQUENCE [LARGE SCALE GENOMIC DNA]</scope>
    <source>
        <strain evidence="10 11">UBMAN05</strain>
    </source>
</reference>
<evidence type="ECO:0000256" key="5">
    <source>
        <dbReference type="ARBA" id="ARBA00023002"/>
    </source>
</evidence>
<feature type="domain" description="Acyl-CoA oxidase/dehydrogenase middle" evidence="8">
    <location>
        <begin position="122"/>
        <end position="209"/>
    </location>
</feature>
<feature type="domain" description="Acyl-CoA dehydrogenase/oxidase N-terminal" evidence="9">
    <location>
        <begin position="6"/>
        <end position="117"/>
    </location>
</feature>
<dbReference type="Pfam" id="PF02771">
    <property type="entry name" value="Acyl-CoA_dh_N"/>
    <property type="match status" value="1"/>
</dbReference>
<dbReference type="PANTHER" id="PTHR43884:SF20">
    <property type="entry name" value="ACYL-COA DEHYDROGENASE FADE28"/>
    <property type="match status" value="1"/>
</dbReference>
<evidence type="ECO:0000256" key="4">
    <source>
        <dbReference type="ARBA" id="ARBA00022827"/>
    </source>
</evidence>
<evidence type="ECO:0000259" key="8">
    <source>
        <dbReference type="Pfam" id="PF02770"/>
    </source>
</evidence>
<comment type="cofactor">
    <cofactor evidence="1 6">
        <name>FAD</name>
        <dbReference type="ChEBI" id="CHEBI:57692"/>
    </cofactor>
</comment>
<dbReference type="InterPro" id="IPR006091">
    <property type="entry name" value="Acyl-CoA_Oxase/DH_mid-dom"/>
</dbReference>
<evidence type="ECO:0000256" key="2">
    <source>
        <dbReference type="ARBA" id="ARBA00009347"/>
    </source>
</evidence>
<keyword evidence="11" id="KW-1185">Reference proteome</keyword>
<dbReference type="Gene3D" id="1.20.140.10">
    <property type="entry name" value="Butyryl-CoA Dehydrogenase, subunit A, domain 3"/>
    <property type="match status" value="1"/>
</dbReference>
<dbReference type="Gene3D" id="2.40.110.10">
    <property type="entry name" value="Butyryl-CoA Dehydrogenase, subunit A, domain 2"/>
    <property type="match status" value="1"/>
</dbReference>
<name>A0ABX3X338_9BRAD</name>
<dbReference type="Pfam" id="PF00441">
    <property type="entry name" value="Acyl-CoA_dh_1"/>
    <property type="match status" value="1"/>
</dbReference>
<dbReference type="PANTHER" id="PTHR43884">
    <property type="entry name" value="ACYL-COA DEHYDROGENASE"/>
    <property type="match status" value="1"/>
</dbReference>
<proteinExistence type="inferred from homology"/>
<evidence type="ECO:0000256" key="1">
    <source>
        <dbReference type="ARBA" id="ARBA00001974"/>
    </source>
</evidence>
<dbReference type="InterPro" id="IPR037069">
    <property type="entry name" value="AcylCoA_DH/ox_N_sf"/>
</dbReference>
<dbReference type="CDD" id="cd00567">
    <property type="entry name" value="ACAD"/>
    <property type="match status" value="1"/>
</dbReference>
<gene>
    <name evidence="10" type="ORF">BST63_16685</name>
</gene>
<feature type="domain" description="Acyl-CoA dehydrogenase/oxidase C-terminal" evidence="7">
    <location>
        <begin position="240"/>
        <end position="374"/>
    </location>
</feature>
<comment type="caution">
    <text evidence="10">The sequence shown here is derived from an EMBL/GenBank/DDBJ whole genome shotgun (WGS) entry which is preliminary data.</text>
</comment>
<keyword evidence="3 6" id="KW-0285">Flavoprotein</keyword>
<keyword evidence="5 6" id="KW-0560">Oxidoreductase</keyword>
<dbReference type="Pfam" id="PF02770">
    <property type="entry name" value="Acyl-CoA_dh_M"/>
    <property type="match status" value="1"/>
</dbReference>
<evidence type="ECO:0000256" key="6">
    <source>
        <dbReference type="RuleBase" id="RU362125"/>
    </source>
</evidence>
<dbReference type="Proteomes" id="UP000193884">
    <property type="component" value="Unassembled WGS sequence"/>
</dbReference>
<evidence type="ECO:0000313" key="10">
    <source>
        <dbReference type="EMBL" id="OSJ28783.1"/>
    </source>
</evidence>